<gene>
    <name evidence="2" type="ORF">AOQ84DRAFT_317216</name>
</gene>
<organism evidence="2 3">
    <name type="scientific">Glonium stellatum</name>
    <dbReference type="NCBI Taxonomy" id="574774"/>
    <lineage>
        <taxon>Eukaryota</taxon>
        <taxon>Fungi</taxon>
        <taxon>Dikarya</taxon>
        <taxon>Ascomycota</taxon>
        <taxon>Pezizomycotina</taxon>
        <taxon>Dothideomycetes</taxon>
        <taxon>Pleosporomycetidae</taxon>
        <taxon>Gloniales</taxon>
        <taxon>Gloniaceae</taxon>
        <taxon>Glonium</taxon>
    </lineage>
</organism>
<feature type="compositionally biased region" description="Polar residues" evidence="1">
    <location>
        <begin position="303"/>
        <end position="312"/>
    </location>
</feature>
<dbReference type="EMBL" id="KV749472">
    <property type="protein sequence ID" value="OCL09277.1"/>
    <property type="molecule type" value="Genomic_DNA"/>
</dbReference>
<accession>A0A8E2F2B6</accession>
<protein>
    <submittedName>
        <fullName evidence="2">Uncharacterized protein</fullName>
    </submittedName>
</protein>
<evidence type="ECO:0000256" key="1">
    <source>
        <dbReference type="SAM" id="MobiDB-lite"/>
    </source>
</evidence>
<dbReference type="AlphaFoldDB" id="A0A8E2F2B6"/>
<dbReference type="OrthoDB" id="4764735at2759"/>
<feature type="region of interest" description="Disordered" evidence="1">
    <location>
        <begin position="231"/>
        <end position="267"/>
    </location>
</feature>
<feature type="compositionally biased region" description="Low complexity" evidence="1">
    <location>
        <begin position="256"/>
        <end position="265"/>
    </location>
</feature>
<evidence type="ECO:0000313" key="2">
    <source>
        <dbReference type="EMBL" id="OCL09277.1"/>
    </source>
</evidence>
<feature type="region of interest" description="Disordered" evidence="1">
    <location>
        <begin position="287"/>
        <end position="316"/>
    </location>
</feature>
<name>A0A8E2F2B6_9PEZI</name>
<proteinExistence type="predicted"/>
<reference evidence="2 3" key="1">
    <citation type="journal article" date="2016" name="Nat. Commun.">
        <title>Ectomycorrhizal ecology is imprinted in the genome of the dominant symbiotic fungus Cenococcum geophilum.</title>
        <authorList>
            <consortium name="DOE Joint Genome Institute"/>
            <person name="Peter M."/>
            <person name="Kohler A."/>
            <person name="Ohm R.A."/>
            <person name="Kuo A."/>
            <person name="Krutzmann J."/>
            <person name="Morin E."/>
            <person name="Arend M."/>
            <person name="Barry K.W."/>
            <person name="Binder M."/>
            <person name="Choi C."/>
            <person name="Clum A."/>
            <person name="Copeland A."/>
            <person name="Grisel N."/>
            <person name="Haridas S."/>
            <person name="Kipfer T."/>
            <person name="LaButti K."/>
            <person name="Lindquist E."/>
            <person name="Lipzen A."/>
            <person name="Maire R."/>
            <person name="Meier B."/>
            <person name="Mihaltcheva S."/>
            <person name="Molinier V."/>
            <person name="Murat C."/>
            <person name="Poggeler S."/>
            <person name="Quandt C.A."/>
            <person name="Sperisen C."/>
            <person name="Tritt A."/>
            <person name="Tisserant E."/>
            <person name="Crous P.W."/>
            <person name="Henrissat B."/>
            <person name="Nehls U."/>
            <person name="Egli S."/>
            <person name="Spatafora J.W."/>
            <person name="Grigoriev I.V."/>
            <person name="Martin F.M."/>
        </authorList>
    </citation>
    <scope>NUCLEOTIDE SEQUENCE [LARGE SCALE GENOMIC DNA]</scope>
    <source>
        <strain evidence="2 3">CBS 207.34</strain>
    </source>
</reference>
<sequence length="419" mass="47108">MEQYFFSFGRDDSYISKSPEGLAYRNPPRTLLRLFTSEGVSNVEWASIGPDEDSWVLSCMKEKENTRIYFGDGCPSALKAYLFDEESRTVRRGSDVRVVFGPKSSFFAWDRNSMRWSNIPESLEETIQAWLSPAGWKVGPPRMVALGADGAWFMLSEYGAASWEIPDEFESLAETWDEWEDEDFGWTELSFVAFDPTRPDQFVAIRSDKTWQGAIDDSNSEALEAFASSFFKKRSPPGRPSAQKRPSHSNLDQSWNPANTPTPAAQAHYETWSTHCATLFAAAAAARATPKSPSRRGPRSAVSPANISTSSNPPRPSLMTSFPHLPPSLVTCRLPSCIPTKSAASGLGACKHDVEALFRGSGLYSYEWLRQERLRWHPDRFGRLCAESFKEEGKRKAEEMWKICEELMVLEKKSAESGR</sequence>
<evidence type="ECO:0000313" key="3">
    <source>
        <dbReference type="Proteomes" id="UP000250140"/>
    </source>
</evidence>
<dbReference type="Proteomes" id="UP000250140">
    <property type="component" value="Unassembled WGS sequence"/>
</dbReference>
<keyword evidence="3" id="KW-1185">Reference proteome</keyword>